<proteinExistence type="predicted"/>
<evidence type="ECO:0008006" key="2">
    <source>
        <dbReference type="Google" id="ProtNLM"/>
    </source>
</evidence>
<gene>
    <name evidence="1" type="ORF">S03H2_13283</name>
</gene>
<protein>
    <recommendedName>
        <fullName evidence="2">Transcription regulator TrmB N-terminal domain-containing protein</fullName>
    </recommendedName>
</protein>
<dbReference type="EMBL" id="BARU01006742">
    <property type="protein sequence ID" value="GAH36275.1"/>
    <property type="molecule type" value="Genomic_DNA"/>
</dbReference>
<dbReference type="SUPFAM" id="SSF46785">
    <property type="entry name" value="Winged helix' DNA-binding domain"/>
    <property type="match status" value="1"/>
</dbReference>
<dbReference type="InterPro" id="IPR036388">
    <property type="entry name" value="WH-like_DNA-bd_sf"/>
</dbReference>
<organism evidence="1">
    <name type="scientific">marine sediment metagenome</name>
    <dbReference type="NCBI Taxonomy" id="412755"/>
    <lineage>
        <taxon>unclassified sequences</taxon>
        <taxon>metagenomes</taxon>
        <taxon>ecological metagenomes</taxon>
    </lineage>
</organism>
<reference evidence="1" key="1">
    <citation type="journal article" date="2014" name="Front. Microbiol.">
        <title>High frequency of phylogenetically diverse reductive dehalogenase-homologous genes in deep subseafloor sedimentary metagenomes.</title>
        <authorList>
            <person name="Kawai M."/>
            <person name="Futagami T."/>
            <person name="Toyoda A."/>
            <person name="Takaki Y."/>
            <person name="Nishi S."/>
            <person name="Hori S."/>
            <person name="Arai W."/>
            <person name="Tsubouchi T."/>
            <person name="Morono Y."/>
            <person name="Uchiyama I."/>
            <person name="Ito T."/>
            <person name="Fujiyama A."/>
            <person name="Inagaki F."/>
            <person name="Takami H."/>
        </authorList>
    </citation>
    <scope>NUCLEOTIDE SEQUENCE</scope>
    <source>
        <strain evidence="1">Expedition CK06-06</strain>
    </source>
</reference>
<dbReference type="InterPro" id="IPR036390">
    <property type="entry name" value="WH_DNA-bd_sf"/>
</dbReference>
<evidence type="ECO:0000313" key="1">
    <source>
        <dbReference type="EMBL" id="GAH36275.1"/>
    </source>
</evidence>
<sequence length="304" mass="35174">MLLCLNNSTKLKYFENNSFIMASKENAFINSLQKMALNYEEALIYFNLIKHGQTGTIVRKLNEVLFSIERTTIYSILRRLIEKGCVKEGYPSEDHKKIKTFIAIEPIKYFNKIFLKKKRDLEELQEIRLKILNNLQDIYKRGLEVSYDDLDPFIKPYFKPLLKKGWKVKTQKITKGINLLGGDFYYEYQLQVPKKLYKNINILGFSVSIFDSDIQNDDITLKFFINQLKKIIEEILSTLNICSATSVNILCNSSSLISKSSCLSSSQIKKILSFIGKIAVFPNLTKFCDFFPLAVMIIEGNVFP</sequence>
<accession>X1FUQ1</accession>
<name>X1FUQ1_9ZZZZ</name>
<comment type="caution">
    <text evidence="1">The sequence shown here is derived from an EMBL/GenBank/DDBJ whole genome shotgun (WGS) entry which is preliminary data.</text>
</comment>
<dbReference type="AlphaFoldDB" id="X1FUQ1"/>
<dbReference type="Gene3D" id="1.10.10.10">
    <property type="entry name" value="Winged helix-like DNA-binding domain superfamily/Winged helix DNA-binding domain"/>
    <property type="match status" value="1"/>
</dbReference>